<reference evidence="1 2" key="1">
    <citation type="submission" date="2016-07" db="EMBL/GenBank/DDBJ databases">
        <title>Multiple horizontal gene transfer events from other fungi enriched the ability of initially mycotrophic Trichoderma (Ascomycota) to feed on dead plant biomass.</title>
        <authorList>
            <consortium name="DOE Joint Genome Institute"/>
            <person name="Aerts A."/>
            <person name="Atanasova L."/>
            <person name="Chenthamara K."/>
            <person name="Zhang J."/>
            <person name="Grujic M."/>
            <person name="Henrissat B."/>
            <person name="Kuo A."/>
            <person name="Salamov A."/>
            <person name="Lipzen A."/>
            <person name="Labutti K."/>
            <person name="Barry K."/>
            <person name="Miao Y."/>
            <person name="Rahimi M.J."/>
            <person name="Shen Q."/>
            <person name="Grigoriev I.V."/>
            <person name="Kubicek C.P."/>
            <person name="Druzhinina I.S."/>
        </authorList>
    </citation>
    <scope>NUCLEOTIDE SEQUENCE [LARGE SCALE GENOMIC DNA]</scope>
    <source>
        <strain evidence="1 2">ATCC 18648</strain>
    </source>
</reference>
<sequence>MKPGALSRLLNAAAPLFTVFSPQHHYAQPLATAYQSRARDAPRIPPSRLSRLAASCTRNLALCSIQHHLTPDPARSARVSLLPAHSSLSTTETAS</sequence>
<gene>
    <name evidence="1" type="ORF">M440DRAFT_1398722</name>
</gene>
<evidence type="ECO:0000313" key="2">
    <source>
        <dbReference type="Proteomes" id="UP000240760"/>
    </source>
</evidence>
<name>A0A2T4CD19_TRILO</name>
<keyword evidence="2" id="KW-1185">Reference proteome</keyword>
<accession>A0A2T4CD19</accession>
<evidence type="ECO:0000313" key="1">
    <source>
        <dbReference type="EMBL" id="PTB79450.1"/>
    </source>
</evidence>
<dbReference type="EMBL" id="KZ679128">
    <property type="protein sequence ID" value="PTB79450.1"/>
    <property type="molecule type" value="Genomic_DNA"/>
</dbReference>
<proteinExistence type="predicted"/>
<dbReference type="Proteomes" id="UP000240760">
    <property type="component" value="Unassembled WGS sequence"/>
</dbReference>
<organism evidence="1 2">
    <name type="scientific">Trichoderma longibrachiatum ATCC 18648</name>
    <dbReference type="NCBI Taxonomy" id="983965"/>
    <lineage>
        <taxon>Eukaryota</taxon>
        <taxon>Fungi</taxon>
        <taxon>Dikarya</taxon>
        <taxon>Ascomycota</taxon>
        <taxon>Pezizomycotina</taxon>
        <taxon>Sordariomycetes</taxon>
        <taxon>Hypocreomycetidae</taxon>
        <taxon>Hypocreales</taxon>
        <taxon>Hypocreaceae</taxon>
        <taxon>Trichoderma</taxon>
    </lineage>
</organism>
<protein>
    <submittedName>
        <fullName evidence="1">Uncharacterized protein</fullName>
    </submittedName>
</protein>
<dbReference type="AlphaFoldDB" id="A0A2T4CD19"/>